<name>W4Q5Y6_9BACI</name>
<dbReference type="Proteomes" id="UP000018890">
    <property type="component" value="Unassembled WGS sequence"/>
</dbReference>
<protein>
    <recommendedName>
        <fullName evidence="1">HTH cro/C1-type domain-containing protein</fullName>
    </recommendedName>
</protein>
<proteinExistence type="predicted"/>
<organism evidence="2 3">
    <name type="scientific">Halalkalibacter wakoensis JCM 9140</name>
    <dbReference type="NCBI Taxonomy" id="1236970"/>
    <lineage>
        <taxon>Bacteria</taxon>
        <taxon>Bacillati</taxon>
        <taxon>Bacillota</taxon>
        <taxon>Bacilli</taxon>
        <taxon>Bacillales</taxon>
        <taxon>Bacillaceae</taxon>
        <taxon>Halalkalibacter</taxon>
    </lineage>
</organism>
<feature type="domain" description="HTH cro/C1-type" evidence="1">
    <location>
        <begin position="6"/>
        <end position="60"/>
    </location>
</feature>
<comment type="caution">
    <text evidence="2">The sequence shown here is derived from an EMBL/GenBank/DDBJ whole genome shotgun (WGS) entry which is preliminary data.</text>
</comment>
<accession>W4Q5Y6</accession>
<dbReference type="InterPro" id="IPR010982">
    <property type="entry name" value="Lambda_DNA-bd_dom_sf"/>
</dbReference>
<evidence type="ECO:0000259" key="1">
    <source>
        <dbReference type="PROSITE" id="PS50943"/>
    </source>
</evidence>
<evidence type="ECO:0000313" key="2">
    <source>
        <dbReference type="EMBL" id="GAE27118.1"/>
    </source>
</evidence>
<dbReference type="EMBL" id="BAUT01000039">
    <property type="protein sequence ID" value="GAE27118.1"/>
    <property type="molecule type" value="Genomic_DNA"/>
</dbReference>
<evidence type="ECO:0000313" key="3">
    <source>
        <dbReference type="Proteomes" id="UP000018890"/>
    </source>
</evidence>
<dbReference type="SMART" id="SM00530">
    <property type="entry name" value="HTH_XRE"/>
    <property type="match status" value="1"/>
</dbReference>
<keyword evidence="3" id="KW-1185">Reference proteome</keyword>
<dbReference type="PROSITE" id="PS50943">
    <property type="entry name" value="HTH_CROC1"/>
    <property type="match status" value="1"/>
</dbReference>
<dbReference type="CDD" id="cd00093">
    <property type="entry name" value="HTH_XRE"/>
    <property type="match status" value="1"/>
</dbReference>
<dbReference type="GO" id="GO:0003677">
    <property type="term" value="F:DNA binding"/>
    <property type="evidence" value="ECO:0007669"/>
    <property type="project" value="InterPro"/>
</dbReference>
<sequence length="70" mass="8163">MLKPRIKVKLAELELQQVDIAEEFSVSKMTFSNWATGKSRPSLEQAFKLAKRLDCLVDDLWDYKEDKDES</sequence>
<dbReference type="STRING" id="1236970.JCM9140_3234"/>
<dbReference type="SUPFAM" id="SSF47413">
    <property type="entry name" value="lambda repressor-like DNA-binding domains"/>
    <property type="match status" value="1"/>
</dbReference>
<reference evidence="2" key="1">
    <citation type="journal article" date="2014" name="Genome Announc.">
        <title>Draft Genome Sequences of Three Alkaliphilic Bacillus Strains, Bacillus wakoensis JCM 9140T, Bacillus akibai JCM 9157T, and Bacillus hemicellulosilyticus JCM 9152T.</title>
        <authorList>
            <person name="Yuki M."/>
            <person name="Oshima K."/>
            <person name="Suda W."/>
            <person name="Oshida Y."/>
            <person name="Kitamura K."/>
            <person name="Iida T."/>
            <person name="Hattori M."/>
            <person name="Ohkuma M."/>
        </authorList>
    </citation>
    <scope>NUCLEOTIDE SEQUENCE [LARGE SCALE GENOMIC DNA]</scope>
    <source>
        <strain evidence="2">JCM 9140</strain>
    </source>
</reference>
<dbReference type="Pfam" id="PF01381">
    <property type="entry name" value="HTH_3"/>
    <property type="match status" value="1"/>
</dbReference>
<dbReference type="InterPro" id="IPR001387">
    <property type="entry name" value="Cro/C1-type_HTH"/>
</dbReference>
<gene>
    <name evidence="2" type="ORF">JCM9140_3234</name>
</gene>
<dbReference type="AlphaFoldDB" id="W4Q5Y6"/>
<dbReference type="Gene3D" id="1.10.260.40">
    <property type="entry name" value="lambda repressor-like DNA-binding domains"/>
    <property type="match status" value="1"/>
</dbReference>
<dbReference type="RefSeq" id="WP_235715363.1">
    <property type="nucleotide sequence ID" value="NZ_BAUT01000039.1"/>
</dbReference>